<feature type="signal peptide" evidence="1">
    <location>
        <begin position="1"/>
        <end position="18"/>
    </location>
</feature>
<dbReference type="AlphaFoldDB" id="A0A4R2BC07"/>
<comment type="caution">
    <text evidence="2">The sequence shown here is derived from an EMBL/GenBank/DDBJ whole genome shotgun (WGS) entry which is preliminary data.</text>
</comment>
<sequence>MAKIVMAAVFFFSFLAGGSGMNVKAAGAEDFATWLWNPWMMVDDEAGTLAFLESKNVNKVYLQIDRDIPQSVYRSFIEKASAKGMKVYALDGAPNWVAPNGYLSLDQLVNWIKTYQNGSSPLQRFTGIHLDVEPYLYSGWSSKQAATVKTYQALLLKAKSSAASLNIPLEADLPFWFDEISYKNTYGKGILAEWVIANTSGVTIMAYRDSAPMIIELVKNEVGYAGKYNKKLVIGVETGQTNEGNMISFFEEGEAYLDQELEKVKSFYAGTPGYSGIAVHHVGSWLTMKP</sequence>
<evidence type="ECO:0000313" key="3">
    <source>
        <dbReference type="Proteomes" id="UP000295689"/>
    </source>
</evidence>
<dbReference type="RefSeq" id="WP_132007834.1">
    <property type="nucleotide sequence ID" value="NZ_JABUHM010000007.1"/>
</dbReference>
<protein>
    <recommendedName>
        <fullName evidence="4">Amidase</fullName>
    </recommendedName>
</protein>
<dbReference type="EMBL" id="SLVV01000008">
    <property type="protein sequence ID" value="TCN23955.1"/>
    <property type="molecule type" value="Genomic_DNA"/>
</dbReference>
<dbReference type="Proteomes" id="UP000295689">
    <property type="component" value="Unassembled WGS sequence"/>
</dbReference>
<feature type="chain" id="PRO_5039034397" description="Amidase" evidence="1">
    <location>
        <begin position="19"/>
        <end position="290"/>
    </location>
</feature>
<evidence type="ECO:0000256" key="1">
    <source>
        <dbReference type="SAM" id="SignalP"/>
    </source>
</evidence>
<evidence type="ECO:0008006" key="4">
    <source>
        <dbReference type="Google" id="ProtNLM"/>
    </source>
</evidence>
<reference evidence="2 3" key="1">
    <citation type="journal article" date="2015" name="Stand. Genomic Sci.">
        <title>Genomic Encyclopedia of Bacterial and Archaeal Type Strains, Phase III: the genomes of soil and plant-associated and newly described type strains.</title>
        <authorList>
            <person name="Whitman W.B."/>
            <person name="Woyke T."/>
            <person name="Klenk H.P."/>
            <person name="Zhou Y."/>
            <person name="Lilburn T.G."/>
            <person name="Beck B.J."/>
            <person name="De Vos P."/>
            <person name="Vandamme P."/>
            <person name="Eisen J.A."/>
            <person name="Garrity G."/>
            <person name="Hugenholtz P."/>
            <person name="Kyrpides N.C."/>
        </authorList>
    </citation>
    <scope>NUCLEOTIDE SEQUENCE [LARGE SCALE GENOMIC DNA]</scope>
    <source>
        <strain evidence="2 3">CV53</strain>
    </source>
</reference>
<proteinExistence type="predicted"/>
<name>A0A4R2BC07_9BACI</name>
<accession>A0A4R2BC07</accession>
<keyword evidence="1" id="KW-0732">Signal</keyword>
<evidence type="ECO:0000313" key="2">
    <source>
        <dbReference type="EMBL" id="TCN23955.1"/>
    </source>
</evidence>
<organism evidence="2 3">
    <name type="scientific">Mesobacillus foraminis</name>
    <dbReference type="NCBI Taxonomy" id="279826"/>
    <lineage>
        <taxon>Bacteria</taxon>
        <taxon>Bacillati</taxon>
        <taxon>Bacillota</taxon>
        <taxon>Bacilli</taxon>
        <taxon>Bacillales</taxon>
        <taxon>Bacillaceae</taxon>
        <taxon>Mesobacillus</taxon>
    </lineage>
</organism>
<gene>
    <name evidence="2" type="ORF">EV146_10858</name>
</gene>
<keyword evidence="3" id="KW-1185">Reference proteome</keyword>